<dbReference type="STRING" id="34508.A0A4U5NJ25"/>
<gene>
    <name evidence="3" type="ORF">L596_016452</name>
</gene>
<dbReference type="InterPro" id="IPR011129">
    <property type="entry name" value="CSD"/>
</dbReference>
<dbReference type="Proteomes" id="UP000298663">
    <property type="component" value="Unassembled WGS sequence"/>
</dbReference>
<evidence type="ECO:0000313" key="4">
    <source>
        <dbReference type="Proteomes" id="UP000298663"/>
    </source>
</evidence>
<proteinExistence type="predicted"/>
<dbReference type="SMART" id="SM00357">
    <property type="entry name" value="CSP"/>
    <property type="match status" value="1"/>
</dbReference>
<feature type="domain" description="CSD" evidence="2">
    <location>
        <begin position="13"/>
        <end position="83"/>
    </location>
</feature>
<reference evidence="3 4" key="2">
    <citation type="journal article" date="2019" name="G3 (Bethesda)">
        <title>Hybrid Assembly of the Genome of the Entomopathogenic Nematode Steinernema carpocapsae Identifies the X-Chromosome.</title>
        <authorList>
            <person name="Serra L."/>
            <person name="Macchietto M."/>
            <person name="Macias-Munoz A."/>
            <person name="McGill C.J."/>
            <person name="Rodriguez I.M."/>
            <person name="Rodriguez B."/>
            <person name="Murad R."/>
            <person name="Mortazavi A."/>
        </authorList>
    </citation>
    <scope>NUCLEOTIDE SEQUENCE [LARGE SCALE GENOMIC DNA]</scope>
    <source>
        <strain evidence="3 4">ALL</strain>
    </source>
</reference>
<dbReference type="AlphaFoldDB" id="A0A4U5NJ25"/>
<sequence>MSATGTEEILERGVTGKVKWYSMRRRYGFIQRDDGAKDIFVHQTAISKSRMMKVYLRTLRNGESIEFDVVKGNKGSQAASVTGPNGTDVRGSPHFMFQFYSFRKMIAERREGISEASLSPKIKDEVAKKARKKSVKASKKKELKEPLVEPEAKTMLAPAEKPKSKKPSTSVEAIPANVDPKSKVENMKPEEAKKKTEKPGDKANKPEEKAEKDDLSSMDENENDINPVPVDEIFSAVEKKMKALQVDDLSSADECECE</sequence>
<dbReference type="GO" id="GO:0003676">
    <property type="term" value="F:nucleic acid binding"/>
    <property type="evidence" value="ECO:0007669"/>
    <property type="project" value="InterPro"/>
</dbReference>
<feature type="compositionally biased region" description="Basic residues" evidence="1">
    <location>
        <begin position="129"/>
        <end position="139"/>
    </location>
</feature>
<feature type="compositionally biased region" description="Basic and acidic residues" evidence="1">
    <location>
        <begin position="140"/>
        <end position="152"/>
    </location>
</feature>
<dbReference type="InterPro" id="IPR050181">
    <property type="entry name" value="Cold_shock_domain"/>
</dbReference>
<dbReference type="PROSITE" id="PS00352">
    <property type="entry name" value="CSD_1"/>
    <property type="match status" value="1"/>
</dbReference>
<dbReference type="PROSITE" id="PS51857">
    <property type="entry name" value="CSD_2"/>
    <property type="match status" value="1"/>
</dbReference>
<feature type="region of interest" description="Disordered" evidence="1">
    <location>
        <begin position="124"/>
        <end position="231"/>
    </location>
</feature>
<evidence type="ECO:0000256" key="1">
    <source>
        <dbReference type="SAM" id="MobiDB-lite"/>
    </source>
</evidence>
<evidence type="ECO:0000259" key="2">
    <source>
        <dbReference type="PROSITE" id="PS51857"/>
    </source>
</evidence>
<dbReference type="PANTHER" id="PTHR11544">
    <property type="entry name" value="COLD SHOCK DOMAIN CONTAINING PROTEINS"/>
    <property type="match status" value="1"/>
</dbReference>
<dbReference type="PRINTS" id="PR00050">
    <property type="entry name" value="COLDSHOCK"/>
</dbReference>
<accession>A0A4U5NJ25</accession>
<comment type="caution">
    <text evidence="3">The sequence shown here is derived from an EMBL/GenBank/DDBJ whole genome shotgun (WGS) entry which is preliminary data.</text>
</comment>
<dbReference type="Gene3D" id="2.40.50.140">
    <property type="entry name" value="Nucleic acid-binding proteins"/>
    <property type="match status" value="1"/>
</dbReference>
<dbReference type="CDD" id="cd04458">
    <property type="entry name" value="CSP_CDS"/>
    <property type="match status" value="1"/>
</dbReference>
<name>A0A4U5NJ25_STECR</name>
<protein>
    <recommendedName>
        <fullName evidence="2">CSD domain-containing protein</fullName>
    </recommendedName>
</protein>
<dbReference type="SUPFAM" id="SSF50249">
    <property type="entry name" value="Nucleic acid-binding proteins"/>
    <property type="match status" value="1"/>
</dbReference>
<dbReference type="FunFam" id="2.40.50.140:FF:000274">
    <property type="entry name" value="Mitochondrial RNA binding protein"/>
    <property type="match status" value="1"/>
</dbReference>
<dbReference type="Pfam" id="PF00313">
    <property type="entry name" value="CSD"/>
    <property type="match status" value="1"/>
</dbReference>
<dbReference type="InterPro" id="IPR002059">
    <property type="entry name" value="CSP_DNA-bd"/>
</dbReference>
<feature type="compositionally biased region" description="Basic and acidic residues" evidence="1">
    <location>
        <begin position="180"/>
        <end position="215"/>
    </location>
</feature>
<dbReference type="InterPro" id="IPR019844">
    <property type="entry name" value="CSD_CS"/>
</dbReference>
<evidence type="ECO:0000313" key="3">
    <source>
        <dbReference type="EMBL" id="TKR82773.1"/>
    </source>
</evidence>
<organism evidence="3 4">
    <name type="scientific">Steinernema carpocapsae</name>
    <name type="common">Entomopathogenic nematode</name>
    <dbReference type="NCBI Taxonomy" id="34508"/>
    <lineage>
        <taxon>Eukaryota</taxon>
        <taxon>Metazoa</taxon>
        <taxon>Ecdysozoa</taxon>
        <taxon>Nematoda</taxon>
        <taxon>Chromadorea</taxon>
        <taxon>Rhabditida</taxon>
        <taxon>Tylenchina</taxon>
        <taxon>Panagrolaimomorpha</taxon>
        <taxon>Strongyloidoidea</taxon>
        <taxon>Steinernematidae</taxon>
        <taxon>Steinernema</taxon>
    </lineage>
</organism>
<dbReference type="OrthoDB" id="203339at2759"/>
<keyword evidence="4" id="KW-1185">Reference proteome</keyword>
<dbReference type="InterPro" id="IPR012340">
    <property type="entry name" value="NA-bd_OB-fold"/>
</dbReference>
<reference evidence="3 4" key="1">
    <citation type="journal article" date="2015" name="Genome Biol.">
        <title>Comparative genomics of Steinernema reveals deeply conserved gene regulatory networks.</title>
        <authorList>
            <person name="Dillman A.R."/>
            <person name="Macchietto M."/>
            <person name="Porter C.F."/>
            <person name="Rogers A."/>
            <person name="Williams B."/>
            <person name="Antoshechkin I."/>
            <person name="Lee M.M."/>
            <person name="Goodwin Z."/>
            <person name="Lu X."/>
            <person name="Lewis E.E."/>
            <person name="Goodrich-Blair H."/>
            <person name="Stock S.P."/>
            <person name="Adams B.J."/>
            <person name="Sternberg P.W."/>
            <person name="Mortazavi A."/>
        </authorList>
    </citation>
    <scope>NUCLEOTIDE SEQUENCE [LARGE SCALE GENOMIC DNA]</scope>
    <source>
        <strain evidence="3 4">ALL</strain>
    </source>
</reference>
<dbReference type="EMBL" id="AZBU02000004">
    <property type="protein sequence ID" value="TKR82773.1"/>
    <property type="molecule type" value="Genomic_DNA"/>
</dbReference>